<comment type="caution">
    <text evidence="2">The sequence shown here is derived from an EMBL/GenBank/DDBJ whole genome shotgun (WGS) entry which is preliminary data.</text>
</comment>
<dbReference type="PANTHER" id="PTHR31435:SF9">
    <property type="entry name" value="PROTEIN NATD1"/>
    <property type="match status" value="1"/>
</dbReference>
<evidence type="ECO:0000259" key="1">
    <source>
        <dbReference type="PROSITE" id="PS51729"/>
    </source>
</evidence>
<dbReference type="PANTHER" id="PTHR31435">
    <property type="entry name" value="PROTEIN NATD1"/>
    <property type="match status" value="1"/>
</dbReference>
<evidence type="ECO:0000313" key="2">
    <source>
        <dbReference type="EMBL" id="MBO0359962.1"/>
    </source>
</evidence>
<dbReference type="CDD" id="cd04301">
    <property type="entry name" value="NAT_SF"/>
    <property type="match status" value="1"/>
</dbReference>
<keyword evidence="3" id="KW-1185">Reference proteome</keyword>
<organism evidence="2 3">
    <name type="scientific">Hymenobacter telluris</name>
    <dbReference type="NCBI Taxonomy" id="2816474"/>
    <lineage>
        <taxon>Bacteria</taxon>
        <taxon>Pseudomonadati</taxon>
        <taxon>Bacteroidota</taxon>
        <taxon>Cytophagia</taxon>
        <taxon>Cytophagales</taxon>
        <taxon>Hymenobacteraceae</taxon>
        <taxon>Hymenobacter</taxon>
    </lineage>
</organism>
<accession>A0A939F0B6</accession>
<dbReference type="RefSeq" id="WP_206985907.1">
    <property type="nucleotide sequence ID" value="NZ_JAFLQZ010000015.1"/>
</dbReference>
<reference evidence="2" key="1">
    <citation type="submission" date="2021-03" db="EMBL/GenBank/DDBJ databases">
        <authorList>
            <person name="Kim M.K."/>
        </authorList>
    </citation>
    <scope>NUCLEOTIDE SEQUENCE</scope>
    <source>
        <strain evidence="2">BT186</strain>
    </source>
</reference>
<dbReference type="EMBL" id="JAFLQZ010000015">
    <property type="protein sequence ID" value="MBO0359962.1"/>
    <property type="molecule type" value="Genomic_DNA"/>
</dbReference>
<protein>
    <submittedName>
        <fullName evidence="2">N-acetyltransferase</fullName>
    </submittedName>
</protein>
<dbReference type="InterPro" id="IPR045057">
    <property type="entry name" value="Gcn5-rel_NAT"/>
</dbReference>
<dbReference type="PROSITE" id="PS51729">
    <property type="entry name" value="GNAT_YJDJ"/>
    <property type="match status" value="1"/>
</dbReference>
<dbReference type="SUPFAM" id="SSF55729">
    <property type="entry name" value="Acyl-CoA N-acyltransferases (Nat)"/>
    <property type="match status" value="1"/>
</dbReference>
<dbReference type="Gene3D" id="3.40.630.30">
    <property type="match status" value="1"/>
</dbReference>
<feature type="domain" description="N-acetyltransferase" evidence="1">
    <location>
        <begin position="6"/>
        <end position="92"/>
    </location>
</feature>
<proteinExistence type="predicted"/>
<dbReference type="InterPro" id="IPR016181">
    <property type="entry name" value="Acyl_CoA_acyltransferase"/>
</dbReference>
<gene>
    <name evidence="2" type="ORF">J0X19_18525</name>
</gene>
<dbReference type="Proteomes" id="UP000664144">
    <property type="component" value="Unassembled WGS sequence"/>
</dbReference>
<dbReference type="AlphaFoldDB" id="A0A939F0B6"/>
<sequence>MPVPIQHHPEDQEFVATVDGHEAELAYSQPAPDTIDFTHTFVDEALRGKGVGEALAKEGLTYAREKKLRVETSCKFMAAYVKRHPEYQDLLA</sequence>
<name>A0A939F0B6_9BACT</name>
<dbReference type="InterPro" id="IPR031165">
    <property type="entry name" value="GNAT_YJDJ"/>
</dbReference>
<evidence type="ECO:0000313" key="3">
    <source>
        <dbReference type="Proteomes" id="UP000664144"/>
    </source>
</evidence>
<dbReference type="Pfam" id="PF14542">
    <property type="entry name" value="Acetyltransf_CG"/>
    <property type="match status" value="1"/>
</dbReference>